<dbReference type="Pfam" id="PF13649">
    <property type="entry name" value="Methyltransf_25"/>
    <property type="match status" value="1"/>
</dbReference>
<dbReference type="SUPFAM" id="SSF53335">
    <property type="entry name" value="S-adenosyl-L-methionine-dependent methyltransferases"/>
    <property type="match status" value="1"/>
</dbReference>
<comment type="caution">
    <text evidence="2">The sequence shown here is derived from an EMBL/GenBank/DDBJ whole genome shotgun (WGS) entry which is preliminary data.</text>
</comment>
<evidence type="ECO:0000259" key="1">
    <source>
        <dbReference type="Pfam" id="PF13649"/>
    </source>
</evidence>
<dbReference type="GO" id="GO:0032259">
    <property type="term" value="P:methylation"/>
    <property type="evidence" value="ECO:0007669"/>
    <property type="project" value="UniProtKB-KW"/>
</dbReference>
<keyword evidence="2" id="KW-0808">Transferase</keyword>
<keyword evidence="3" id="KW-1185">Reference proteome</keyword>
<gene>
    <name evidence="2" type="ORF">BJ992_004889</name>
</gene>
<dbReference type="InterPro" id="IPR029063">
    <property type="entry name" value="SAM-dependent_MTases_sf"/>
</dbReference>
<dbReference type="RefSeq" id="WP_184984797.1">
    <property type="nucleotide sequence ID" value="NZ_BAAALO010000007.1"/>
</dbReference>
<dbReference type="InterPro" id="IPR041698">
    <property type="entry name" value="Methyltransf_25"/>
</dbReference>
<keyword evidence="2" id="KW-0489">Methyltransferase</keyword>
<name>A0A7X0M852_9ACTN</name>
<evidence type="ECO:0000313" key="3">
    <source>
        <dbReference type="Proteomes" id="UP000555564"/>
    </source>
</evidence>
<dbReference type="CDD" id="cd02440">
    <property type="entry name" value="AdoMet_MTases"/>
    <property type="match status" value="1"/>
</dbReference>
<dbReference type="EMBL" id="JACHIU010000001">
    <property type="protein sequence ID" value="MBB6475458.1"/>
    <property type="molecule type" value="Genomic_DNA"/>
</dbReference>
<protein>
    <submittedName>
        <fullName evidence="2">SAM-dependent methyltransferase</fullName>
    </submittedName>
</protein>
<proteinExistence type="predicted"/>
<accession>A0A7X0M852</accession>
<reference evidence="2 3" key="1">
    <citation type="submission" date="2020-08" db="EMBL/GenBank/DDBJ databases">
        <title>Sequencing the genomes of 1000 actinobacteria strains.</title>
        <authorList>
            <person name="Klenk H.-P."/>
        </authorList>
    </citation>
    <scope>NUCLEOTIDE SEQUENCE [LARGE SCALE GENOMIC DNA]</scope>
    <source>
        <strain evidence="2 3">DSM 44936</strain>
    </source>
</reference>
<organism evidence="2 3">
    <name type="scientific">Sphaerisporangium rubeum</name>
    <dbReference type="NCBI Taxonomy" id="321317"/>
    <lineage>
        <taxon>Bacteria</taxon>
        <taxon>Bacillati</taxon>
        <taxon>Actinomycetota</taxon>
        <taxon>Actinomycetes</taxon>
        <taxon>Streptosporangiales</taxon>
        <taxon>Streptosporangiaceae</taxon>
        <taxon>Sphaerisporangium</taxon>
    </lineage>
</organism>
<dbReference type="AlphaFoldDB" id="A0A7X0M852"/>
<dbReference type="Gene3D" id="3.40.50.150">
    <property type="entry name" value="Vaccinia Virus protein VP39"/>
    <property type="match status" value="1"/>
</dbReference>
<dbReference type="Proteomes" id="UP000555564">
    <property type="component" value="Unassembled WGS sequence"/>
</dbReference>
<sequence length="203" mass="21112">MIGAFYEDALRGGDVDIEYADGRVRPLAAERWTRPIPGDEEVLARCAAPTLDVGSGPGRLTAALARRGVAALGVDISPVAVALTRRAGGTALCASVFEPLPRTGHWAVALLADGNIGIGGDPAALLLRLRELVRPGGTVIAELAPPGSPAAVHRVRLRSGGQAAEWFPWATVPADGAGVLARRCGFPSADHWDEAGRWFVALS</sequence>
<evidence type="ECO:0000313" key="2">
    <source>
        <dbReference type="EMBL" id="MBB6475458.1"/>
    </source>
</evidence>
<dbReference type="GO" id="GO:0008168">
    <property type="term" value="F:methyltransferase activity"/>
    <property type="evidence" value="ECO:0007669"/>
    <property type="project" value="UniProtKB-KW"/>
</dbReference>
<feature type="domain" description="Methyltransferase" evidence="1">
    <location>
        <begin position="51"/>
        <end position="137"/>
    </location>
</feature>